<gene>
    <name evidence="1" type="ORF">BDM02DRAFT_3214523</name>
</gene>
<dbReference type="EMBL" id="MU117979">
    <property type="protein sequence ID" value="KAF9651028.1"/>
    <property type="molecule type" value="Genomic_DNA"/>
</dbReference>
<proteinExistence type="predicted"/>
<evidence type="ECO:0000313" key="2">
    <source>
        <dbReference type="Proteomes" id="UP000886501"/>
    </source>
</evidence>
<protein>
    <submittedName>
        <fullName evidence="1">Peptidase M24</fullName>
    </submittedName>
</protein>
<accession>A0ACB6ZNM8</accession>
<name>A0ACB6ZNM8_THEGA</name>
<reference evidence="1" key="2">
    <citation type="journal article" date="2020" name="Nat. Commun.">
        <title>Large-scale genome sequencing of mycorrhizal fungi provides insights into the early evolution of symbiotic traits.</title>
        <authorList>
            <person name="Miyauchi S."/>
            <person name="Kiss E."/>
            <person name="Kuo A."/>
            <person name="Drula E."/>
            <person name="Kohler A."/>
            <person name="Sanchez-Garcia M."/>
            <person name="Morin E."/>
            <person name="Andreopoulos B."/>
            <person name="Barry K.W."/>
            <person name="Bonito G."/>
            <person name="Buee M."/>
            <person name="Carver A."/>
            <person name="Chen C."/>
            <person name="Cichocki N."/>
            <person name="Clum A."/>
            <person name="Culley D."/>
            <person name="Crous P.W."/>
            <person name="Fauchery L."/>
            <person name="Girlanda M."/>
            <person name="Hayes R.D."/>
            <person name="Keri Z."/>
            <person name="LaButti K."/>
            <person name="Lipzen A."/>
            <person name="Lombard V."/>
            <person name="Magnuson J."/>
            <person name="Maillard F."/>
            <person name="Murat C."/>
            <person name="Nolan M."/>
            <person name="Ohm R.A."/>
            <person name="Pangilinan J."/>
            <person name="Pereira M.F."/>
            <person name="Perotto S."/>
            <person name="Peter M."/>
            <person name="Pfister S."/>
            <person name="Riley R."/>
            <person name="Sitrit Y."/>
            <person name="Stielow J.B."/>
            <person name="Szollosi G."/>
            <person name="Zifcakova L."/>
            <person name="Stursova M."/>
            <person name="Spatafora J.W."/>
            <person name="Tedersoo L."/>
            <person name="Vaario L.M."/>
            <person name="Yamada A."/>
            <person name="Yan M."/>
            <person name="Wang P."/>
            <person name="Xu J."/>
            <person name="Bruns T."/>
            <person name="Baldrian P."/>
            <person name="Vilgalys R."/>
            <person name="Dunand C."/>
            <person name="Henrissat B."/>
            <person name="Grigoriev I.V."/>
            <person name="Hibbett D."/>
            <person name="Nagy L.G."/>
            <person name="Martin F.M."/>
        </authorList>
    </citation>
    <scope>NUCLEOTIDE SEQUENCE</scope>
    <source>
        <strain evidence="1">P2</strain>
    </source>
</reference>
<reference evidence="1" key="1">
    <citation type="submission" date="2019-10" db="EMBL/GenBank/DDBJ databases">
        <authorList>
            <consortium name="DOE Joint Genome Institute"/>
            <person name="Kuo A."/>
            <person name="Miyauchi S."/>
            <person name="Kiss E."/>
            <person name="Drula E."/>
            <person name="Kohler A."/>
            <person name="Sanchez-Garcia M."/>
            <person name="Andreopoulos B."/>
            <person name="Barry K.W."/>
            <person name="Bonito G."/>
            <person name="Buee M."/>
            <person name="Carver A."/>
            <person name="Chen C."/>
            <person name="Cichocki N."/>
            <person name="Clum A."/>
            <person name="Culley D."/>
            <person name="Crous P.W."/>
            <person name="Fauchery L."/>
            <person name="Girlanda M."/>
            <person name="Hayes R."/>
            <person name="Keri Z."/>
            <person name="Labutti K."/>
            <person name="Lipzen A."/>
            <person name="Lombard V."/>
            <person name="Magnuson J."/>
            <person name="Maillard F."/>
            <person name="Morin E."/>
            <person name="Murat C."/>
            <person name="Nolan M."/>
            <person name="Ohm R."/>
            <person name="Pangilinan J."/>
            <person name="Pereira M."/>
            <person name="Perotto S."/>
            <person name="Peter M."/>
            <person name="Riley R."/>
            <person name="Sitrit Y."/>
            <person name="Stielow B."/>
            <person name="Szollosi G."/>
            <person name="Zifcakova L."/>
            <person name="Stursova M."/>
            <person name="Spatafora J.W."/>
            <person name="Tedersoo L."/>
            <person name="Vaario L.-M."/>
            <person name="Yamada A."/>
            <person name="Yan M."/>
            <person name="Wang P."/>
            <person name="Xu J."/>
            <person name="Bruns T."/>
            <person name="Baldrian P."/>
            <person name="Vilgalys R."/>
            <person name="Henrissat B."/>
            <person name="Grigoriev I.V."/>
            <person name="Hibbett D."/>
            <person name="Nagy L.G."/>
            <person name="Martin F.M."/>
        </authorList>
    </citation>
    <scope>NUCLEOTIDE SEQUENCE</scope>
    <source>
        <strain evidence="1">P2</strain>
    </source>
</reference>
<comment type="caution">
    <text evidence="1">The sequence shown here is derived from an EMBL/GenBank/DDBJ whole genome shotgun (WGS) entry which is preliminary data.</text>
</comment>
<keyword evidence="2" id="KW-1185">Reference proteome</keyword>
<sequence>MFPTVIRRWSTTVTKPAKFGQPVFASHPHLIKKDELTPGISAHEYEFRRQSLMKNLPDNSLVVLMGGKIKYMSNRTYKFRQASDFWYLTGFDEPDAAVILEKTSSQRGYKMSLFSSGSNPEKQKWDGARTTFEDAKTHFAFDESLPFHALPGTLRSLLPACDNIYVDILNPSSRRTSPRSILKYLSPSESRSEYDTIMEALSSARRKALAPVVANLRSIKSPAEQAVMKTAAALLPRPIHLSPSLLSNVTLLHLQTMRYTHPNMSEHAIASHFEYLCAVAGSQRPAYVPVVASGPNALIIHYTSNNQIVHQGELVLIDAGCEFNGYASDITRTFPVSGTYSPAQRDLYTAVLNAQKDLIKMCFEAAGVSLMDLHRKSAQLLTTELKQISIGFQLTQSMVERELYPHFVGHHIGIDLHESNHLDRNEVLREGMVITVEPGIYVPPSPHFPKEFHNIGIRIEDDILIGSTGPTILSVNAPKEIADVEGACQGSLGLEPF</sequence>
<evidence type="ECO:0000313" key="1">
    <source>
        <dbReference type="EMBL" id="KAF9651028.1"/>
    </source>
</evidence>
<organism evidence="1 2">
    <name type="scientific">Thelephora ganbajun</name>
    <name type="common">Ganba fungus</name>
    <dbReference type="NCBI Taxonomy" id="370292"/>
    <lineage>
        <taxon>Eukaryota</taxon>
        <taxon>Fungi</taxon>
        <taxon>Dikarya</taxon>
        <taxon>Basidiomycota</taxon>
        <taxon>Agaricomycotina</taxon>
        <taxon>Agaricomycetes</taxon>
        <taxon>Thelephorales</taxon>
        <taxon>Thelephoraceae</taxon>
        <taxon>Thelephora</taxon>
    </lineage>
</organism>
<dbReference type="Proteomes" id="UP000886501">
    <property type="component" value="Unassembled WGS sequence"/>
</dbReference>